<proteinExistence type="predicted"/>
<dbReference type="AlphaFoldDB" id="A0A4R2E869"/>
<dbReference type="GO" id="GO:0043565">
    <property type="term" value="F:sequence-specific DNA binding"/>
    <property type="evidence" value="ECO:0007669"/>
    <property type="project" value="InterPro"/>
</dbReference>
<keyword evidence="1" id="KW-0805">Transcription regulation</keyword>
<dbReference type="PRINTS" id="PR00032">
    <property type="entry name" value="HTHARAC"/>
</dbReference>
<dbReference type="PANTHER" id="PTHR43280">
    <property type="entry name" value="ARAC-FAMILY TRANSCRIPTIONAL REGULATOR"/>
    <property type="match status" value="1"/>
</dbReference>
<dbReference type="InterPro" id="IPR009057">
    <property type="entry name" value="Homeodomain-like_sf"/>
</dbReference>
<evidence type="ECO:0000256" key="1">
    <source>
        <dbReference type="ARBA" id="ARBA00023015"/>
    </source>
</evidence>
<evidence type="ECO:0000259" key="4">
    <source>
        <dbReference type="PROSITE" id="PS01124"/>
    </source>
</evidence>
<dbReference type="PROSITE" id="PS01124">
    <property type="entry name" value="HTH_ARAC_FAMILY_2"/>
    <property type="match status" value="1"/>
</dbReference>
<dbReference type="SMART" id="SM00342">
    <property type="entry name" value="HTH_ARAC"/>
    <property type="match status" value="1"/>
</dbReference>
<dbReference type="GO" id="GO:0003700">
    <property type="term" value="F:DNA-binding transcription factor activity"/>
    <property type="evidence" value="ECO:0007669"/>
    <property type="project" value="InterPro"/>
</dbReference>
<sequence>MATIVKGEQGDIGIIPFERMRSMLIEPFAYGNELILSDRMSLNYELFKYPFRLDGIVMGLVTRGKVVVYANLNEFEIASGTLFFIMPENIIQLKEKSDDFEASLVIASASYLSRIHIDIHSIIPLYVQVKESPFMMLTQKEYDSFLQYFSLLEEALESTYFRDEMVRGLTSAYAYTIANILQREIKETRENAPRDKTRKDVIFERFIWLLLQHYERERKVEFYANQLHVTPKHLATVVKNVSGKTAAEWIDEYVILEAKARIKYSSFSIQEVAFSLNFPSATFFCKYFKNQTGITPSEYRKQ</sequence>
<name>A0A4R2E869_9BACT</name>
<keyword evidence="2 5" id="KW-0238">DNA-binding</keyword>
<gene>
    <name evidence="5" type="ORF">CLV25_1164</name>
</gene>
<comment type="caution">
    <text evidence="5">The sequence shown here is derived from an EMBL/GenBank/DDBJ whole genome shotgun (WGS) entry which is preliminary data.</text>
</comment>
<keyword evidence="3" id="KW-0804">Transcription</keyword>
<evidence type="ECO:0000256" key="2">
    <source>
        <dbReference type="ARBA" id="ARBA00023125"/>
    </source>
</evidence>
<dbReference type="OrthoDB" id="1372329at2"/>
<evidence type="ECO:0000256" key="3">
    <source>
        <dbReference type="ARBA" id="ARBA00023163"/>
    </source>
</evidence>
<dbReference type="PANTHER" id="PTHR43280:SF32">
    <property type="entry name" value="TRANSCRIPTIONAL REGULATORY PROTEIN"/>
    <property type="match status" value="1"/>
</dbReference>
<feature type="domain" description="HTH araC/xylS-type" evidence="4">
    <location>
        <begin position="204"/>
        <end position="302"/>
    </location>
</feature>
<dbReference type="InterPro" id="IPR018060">
    <property type="entry name" value="HTH_AraC"/>
</dbReference>
<dbReference type="Proteomes" id="UP000294830">
    <property type="component" value="Unassembled WGS sequence"/>
</dbReference>
<evidence type="ECO:0000313" key="6">
    <source>
        <dbReference type="Proteomes" id="UP000294830"/>
    </source>
</evidence>
<protein>
    <submittedName>
        <fullName evidence="5">AraC-like DNA-binding protein</fullName>
    </submittedName>
</protein>
<accession>A0A4R2E869</accession>
<organism evidence="5 6">
    <name type="scientific">Acetobacteroides hydrogenigenes</name>
    <dbReference type="NCBI Taxonomy" id="979970"/>
    <lineage>
        <taxon>Bacteria</taxon>
        <taxon>Pseudomonadati</taxon>
        <taxon>Bacteroidota</taxon>
        <taxon>Bacteroidia</taxon>
        <taxon>Bacteroidales</taxon>
        <taxon>Rikenellaceae</taxon>
        <taxon>Acetobacteroides</taxon>
    </lineage>
</organism>
<evidence type="ECO:0000313" key="5">
    <source>
        <dbReference type="EMBL" id="TCN63026.1"/>
    </source>
</evidence>
<keyword evidence="6" id="KW-1185">Reference proteome</keyword>
<dbReference type="RefSeq" id="WP_131840195.1">
    <property type="nucleotide sequence ID" value="NZ_SLWB01000016.1"/>
</dbReference>
<reference evidence="5 6" key="1">
    <citation type="submission" date="2019-03" db="EMBL/GenBank/DDBJ databases">
        <title>Genomic Encyclopedia of Archaeal and Bacterial Type Strains, Phase II (KMG-II): from individual species to whole genera.</title>
        <authorList>
            <person name="Goeker M."/>
        </authorList>
    </citation>
    <scope>NUCLEOTIDE SEQUENCE [LARGE SCALE GENOMIC DNA]</scope>
    <source>
        <strain evidence="5 6">RL-C</strain>
    </source>
</reference>
<dbReference type="Gene3D" id="1.10.10.60">
    <property type="entry name" value="Homeodomain-like"/>
    <property type="match status" value="1"/>
</dbReference>
<dbReference type="Pfam" id="PF12833">
    <property type="entry name" value="HTH_18"/>
    <property type="match status" value="1"/>
</dbReference>
<dbReference type="InterPro" id="IPR020449">
    <property type="entry name" value="Tscrpt_reg_AraC-type_HTH"/>
</dbReference>
<dbReference type="SUPFAM" id="SSF46689">
    <property type="entry name" value="Homeodomain-like"/>
    <property type="match status" value="1"/>
</dbReference>
<dbReference type="EMBL" id="SLWB01000016">
    <property type="protein sequence ID" value="TCN63026.1"/>
    <property type="molecule type" value="Genomic_DNA"/>
</dbReference>